<dbReference type="CDD" id="cd03469">
    <property type="entry name" value="Rieske_RO_Alpha_N"/>
    <property type="match status" value="1"/>
</dbReference>
<organism evidence="8">
    <name type="scientific">marine metagenome</name>
    <dbReference type="NCBI Taxonomy" id="408172"/>
    <lineage>
        <taxon>unclassified sequences</taxon>
        <taxon>metagenomes</taxon>
        <taxon>ecological metagenomes</taxon>
    </lineage>
</organism>
<dbReference type="InterPro" id="IPR036922">
    <property type="entry name" value="Rieske_2Fe-2S_sf"/>
</dbReference>
<dbReference type="Pfam" id="PF00848">
    <property type="entry name" value="Ring_hydroxyl_A"/>
    <property type="match status" value="1"/>
</dbReference>
<dbReference type="GO" id="GO:0016491">
    <property type="term" value="F:oxidoreductase activity"/>
    <property type="evidence" value="ECO:0007669"/>
    <property type="project" value="UniProtKB-KW"/>
</dbReference>
<dbReference type="AlphaFoldDB" id="A0A381N404"/>
<dbReference type="PANTHER" id="PTHR43756:SF5">
    <property type="entry name" value="CHOLINE MONOOXYGENASE, CHLOROPLASTIC"/>
    <property type="match status" value="1"/>
</dbReference>
<evidence type="ECO:0000256" key="3">
    <source>
        <dbReference type="ARBA" id="ARBA00022723"/>
    </source>
</evidence>
<dbReference type="SUPFAM" id="SSF50022">
    <property type="entry name" value="ISP domain"/>
    <property type="match status" value="1"/>
</dbReference>
<dbReference type="PROSITE" id="PS51296">
    <property type="entry name" value="RIESKE"/>
    <property type="match status" value="1"/>
</dbReference>
<feature type="domain" description="Rieske" evidence="7">
    <location>
        <begin position="57"/>
        <end position="164"/>
    </location>
</feature>
<keyword evidence="6" id="KW-0411">Iron-sulfur</keyword>
<keyword evidence="4" id="KW-0560">Oxidoreductase</keyword>
<name>A0A381N404_9ZZZZ</name>
<dbReference type="InterPro" id="IPR015879">
    <property type="entry name" value="Ring_hydroxy_dOase_asu_C_dom"/>
</dbReference>
<comment type="cofactor">
    <cofactor evidence="1">
        <name>Fe cation</name>
        <dbReference type="ChEBI" id="CHEBI:24875"/>
    </cofactor>
</comment>
<dbReference type="InterPro" id="IPR001663">
    <property type="entry name" value="Rng_hydr_dOase-A"/>
</dbReference>
<dbReference type="GO" id="GO:0051537">
    <property type="term" value="F:2 iron, 2 sulfur cluster binding"/>
    <property type="evidence" value="ECO:0007669"/>
    <property type="project" value="UniProtKB-KW"/>
</dbReference>
<evidence type="ECO:0000256" key="6">
    <source>
        <dbReference type="ARBA" id="ARBA00023014"/>
    </source>
</evidence>
<sequence length="408" mass="45683">MAVSNDRLLEAARRTIAHVKADTVPLAETIAKVPAEHYLDHDRWLSELRSLFHRFPLVFGFSCEFVERFSYRSTEVMGVPVLVSRAADDTLRAFVNVCSHRGARVVAEGAGTTRRFTCPYHAWSYDNSGQLVGILDHDQFGEVDMDCNGLTELPVLERAGLVFVGLNHEGTPDLERYLCGYEEMLEHLGLADCYLTGQQTVDGPNWKIAYDGYLDFYHLPILHRESFGADLCNKAIYDAWGPHQRVSAPDSSALRLDQSPESQWSIGALTSGIWTIFPHVSIASFHVAGPNGEGGGRMYMVSQLFPGETPDTSTTTQTFLTTFEPTEEIRPFIEAQQRFLLKVVRDEDYATGFLLQRGLKSGAKDFVMFGRNEAGGQRFHAWVDRLVDTESESEVLALVDEATYEPQI</sequence>
<evidence type="ECO:0000256" key="1">
    <source>
        <dbReference type="ARBA" id="ARBA00001962"/>
    </source>
</evidence>
<keyword evidence="5" id="KW-0408">Iron</keyword>
<keyword evidence="2" id="KW-0001">2Fe-2S</keyword>
<gene>
    <name evidence="8" type="ORF">METZ01_LOCUS2204</name>
</gene>
<evidence type="ECO:0000259" key="7">
    <source>
        <dbReference type="PROSITE" id="PS51296"/>
    </source>
</evidence>
<dbReference type="InterPro" id="IPR017941">
    <property type="entry name" value="Rieske_2Fe-2S"/>
</dbReference>
<keyword evidence="3" id="KW-0479">Metal-binding</keyword>
<evidence type="ECO:0000256" key="4">
    <source>
        <dbReference type="ARBA" id="ARBA00023002"/>
    </source>
</evidence>
<evidence type="ECO:0000256" key="5">
    <source>
        <dbReference type="ARBA" id="ARBA00023004"/>
    </source>
</evidence>
<dbReference type="Gene3D" id="2.102.10.10">
    <property type="entry name" value="Rieske [2Fe-2S] iron-sulphur domain"/>
    <property type="match status" value="1"/>
</dbReference>
<reference evidence="8" key="1">
    <citation type="submission" date="2018-05" db="EMBL/GenBank/DDBJ databases">
        <authorList>
            <person name="Lanie J.A."/>
            <person name="Ng W.-L."/>
            <person name="Kazmierczak K.M."/>
            <person name="Andrzejewski T.M."/>
            <person name="Davidsen T.M."/>
            <person name="Wayne K.J."/>
            <person name="Tettelin H."/>
            <person name="Glass J.I."/>
            <person name="Rusch D."/>
            <person name="Podicherti R."/>
            <person name="Tsui H.-C.T."/>
            <person name="Winkler M.E."/>
        </authorList>
    </citation>
    <scope>NUCLEOTIDE SEQUENCE</scope>
</reference>
<protein>
    <recommendedName>
        <fullName evidence="7">Rieske domain-containing protein</fullName>
    </recommendedName>
</protein>
<dbReference type="GO" id="GO:0005506">
    <property type="term" value="F:iron ion binding"/>
    <property type="evidence" value="ECO:0007669"/>
    <property type="project" value="InterPro"/>
</dbReference>
<proteinExistence type="predicted"/>
<dbReference type="PRINTS" id="PR00090">
    <property type="entry name" value="RNGDIOXGNASE"/>
</dbReference>
<dbReference type="PANTHER" id="PTHR43756">
    <property type="entry name" value="CHOLINE MONOOXYGENASE, CHLOROPLASTIC"/>
    <property type="match status" value="1"/>
</dbReference>
<dbReference type="Pfam" id="PF00355">
    <property type="entry name" value="Rieske"/>
    <property type="match status" value="1"/>
</dbReference>
<accession>A0A381N404</accession>
<evidence type="ECO:0000313" key="8">
    <source>
        <dbReference type="EMBL" id="SUZ49350.1"/>
    </source>
</evidence>
<dbReference type="SUPFAM" id="SSF55961">
    <property type="entry name" value="Bet v1-like"/>
    <property type="match status" value="1"/>
</dbReference>
<dbReference type="EMBL" id="UINC01000111">
    <property type="protein sequence ID" value="SUZ49350.1"/>
    <property type="molecule type" value="Genomic_DNA"/>
</dbReference>
<evidence type="ECO:0000256" key="2">
    <source>
        <dbReference type="ARBA" id="ARBA00022714"/>
    </source>
</evidence>
<dbReference type="Gene3D" id="3.90.380.10">
    <property type="entry name" value="Naphthalene 1,2-dioxygenase Alpha Subunit, Chain A, domain 1"/>
    <property type="match status" value="2"/>
</dbReference>